<proteinExistence type="predicted"/>
<dbReference type="Gene3D" id="1.10.260.40">
    <property type="entry name" value="lambda repressor-like DNA-binding domains"/>
    <property type="match status" value="1"/>
</dbReference>
<evidence type="ECO:0000313" key="2">
    <source>
        <dbReference type="Proteomes" id="UP001055091"/>
    </source>
</evidence>
<protein>
    <submittedName>
        <fullName evidence="1">Uncharacterized protein</fullName>
    </submittedName>
</protein>
<dbReference type="RefSeq" id="WP_055649937.1">
    <property type="nucleotide sequence ID" value="NZ_BQNJ01000001.1"/>
</dbReference>
<dbReference type="Proteomes" id="UP001055091">
    <property type="component" value="Unassembled WGS sequence"/>
</dbReference>
<dbReference type="GO" id="GO:0003677">
    <property type="term" value="F:DNA binding"/>
    <property type="evidence" value="ECO:0007669"/>
    <property type="project" value="InterPro"/>
</dbReference>
<comment type="caution">
    <text evidence="1">The sequence shown here is derived from an EMBL/GenBank/DDBJ whole genome shotgun (WGS) entry which is preliminary data.</text>
</comment>
<dbReference type="AlphaFoldDB" id="A0A174R2Y6"/>
<sequence>MDIRLNLKSMIRDRGYIQAVIANKANMSPCKLSQVINLERRLEANEMFALCEAMNVTPMELAEYKLKLPDKEVVK</sequence>
<evidence type="ECO:0000313" key="1">
    <source>
        <dbReference type="EMBL" id="GKH02101.1"/>
    </source>
</evidence>
<dbReference type="EMBL" id="BQNJ01000001">
    <property type="protein sequence ID" value="GKH02101.1"/>
    <property type="molecule type" value="Genomic_DNA"/>
</dbReference>
<name>A0A174R2Y6_9FIRM</name>
<reference evidence="1" key="1">
    <citation type="submission" date="2022-01" db="EMBL/GenBank/DDBJ databases">
        <title>Novel bile acid biosynthetic pathways are enriched in the microbiome of centenarians.</title>
        <authorList>
            <person name="Sato Y."/>
            <person name="Atarashi K."/>
            <person name="Plichta R.D."/>
            <person name="Arai Y."/>
            <person name="Sasajima S."/>
            <person name="Kearney M.S."/>
            <person name="Suda W."/>
            <person name="Takeshita K."/>
            <person name="Sasaki T."/>
            <person name="Okamoto S."/>
            <person name="Skelly N.A."/>
            <person name="Okamura Y."/>
            <person name="Vlamakis H."/>
            <person name="Li Y."/>
            <person name="Tanoue T."/>
            <person name="Takei H."/>
            <person name="Nittono H."/>
            <person name="Narushima S."/>
            <person name="Irie J."/>
            <person name="Itoh H."/>
            <person name="Moriya K."/>
            <person name="Sugiura Y."/>
            <person name="Suematsu M."/>
            <person name="Moritoki N."/>
            <person name="Shibata S."/>
            <person name="Littman R.D."/>
            <person name="Fischbach A.M."/>
            <person name="Uwamino Y."/>
            <person name="Inoue T."/>
            <person name="Honda A."/>
            <person name="Hattori M."/>
            <person name="Murai T."/>
            <person name="Xavier J.R."/>
            <person name="Hirose N."/>
            <person name="Honda K."/>
        </authorList>
    </citation>
    <scope>NUCLEOTIDE SEQUENCE</scope>
    <source>
        <strain evidence="1">CE91-St55</strain>
    </source>
</reference>
<accession>A0A174R2Y6</accession>
<dbReference type="InterPro" id="IPR010982">
    <property type="entry name" value="Lambda_DNA-bd_dom_sf"/>
</dbReference>
<gene>
    <name evidence="1" type="ORF">CE91St55_40820</name>
</gene>
<dbReference type="SUPFAM" id="SSF47413">
    <property type="entry name" value="lambda repressor-like DNA-binding domains"/>
    <property type="match status" value="1"/>
</dbReference>
<organism evidence="1 2">
    <name type="scientific">Hungatella hathewayi</name>
    <dbReference type="NCBI Taxonomy" id="154046"/>
    <lineage>
        <taxon>Bacteria</taxon>
        <taxon>Bacillati</taxon>
        <taxon>Bacillota</taxon>
        <taxon>Clostridia</taxon>
        <taxon>Lachnospirales</taxon>
        <taxon>Lachnospiraceae</taxon>
        <taxon>Hungatella</taxon>
    </lineage>
</organism>